<accession>A0ABR2ZYR8</accession>
<dbReference type="PANTHER" id="PTHR10933">
    <property type="entry name" value="IMMUNOGLOBULIN-BINDING PROTEIN 1"/>
    <property type="match status" value="1"/>
</dbReference>
<name>A0ABR2ZYR8_9AGAR</name>
<sequence>MSSPIPLPQLFARSLTSVSKSLSLPNIHDEAQELVQSSIQDLLSLQSRIAGLSLFSPNETLGDISTRDLIYLLVPFVLSEVQGRVKTTEREDRLESLEKSQRYLKAFLDLLENYHVIPEDEIALYQQKTSTVTNPASRRELKIKQYQKEKDLRARIKAVRKRRNQQQLQTEFPNDFDLIASLLPSTTSNQTDEQEDEEDSQTDDILREATLLLIRLCFAQAHSQLQSMDQELELLRTAPPRIAPPPRPAEDSQEARKDKQKTNEQDMWKLDAPAVSGGPDGKGPLMDSAGKPLRPFTILPSGAADRARLQAQVFRPDHNLPTMSIDEYLEVERQRGKFISGGGPASEAALTTSEQLALDSEMDGTREGEEKAEAKRQKDENWAIFTDENPRGAGNTMNRG</sequence>
<proteinExistence type="predicted"/>
<dbReference type="PANTHER" id="PTHR10933:SF9">
    <property type="entry name" value="IMMUNOGLOBULIN-BINDING PROTEIN 1"/>
    <property type="match status" value="1"/>
</dbReference>
<dbReference type="InterPro" id="IPR038511">
    <property type="entry name" value="TAP42/TAP46-like_sf"/>
</dbReference>
<dbReference type="InterPro" id="IPR007304">
    <property type="entry name" value="TAP46-like"/>
</dbReference>
<dbReference type="Gene3D" id="1.25.40.540">
    <property type="entry name" value="TAP42-like family"/>
    <property type="match status" value="1"/>
</dbReference>
<protein>
    <submittedName>
        <fullName evidence="2">Type 2A phosphatase-associated protein 42</fullName>
    </submittedName>
</protein>
<feature type="region of interest" description="Disordered" evidence="1">
    <location>
        <begin position="239"/>
        <end position="282"/>
    </location>
</feature>
<feature type="compositionally biased region" description="Basic and acidic residues" evidence="1">
    <location>
        <begin position="248"/>
        <end position="269"/>
    </location>
</feature>
<feature type="region of interest" description="Disordered" evidence="1">
    <location>
        <begin position="339"/>
        <end position="400"/>
    </location>
</feature>
<dbReference type="EMBL" id="JBBXMP010000035">
    <property type="protein sequence ID" value="KAL0066518.1"/>
    <property type="molecule type" value="Genomic_DNA"/>
</dbReference>
<evidence type="ECO:0000313" key="3">
    <source>
        <dbReference type="Proteomes" id="UP001437256"/>
    </source>
</evidence>
<comment type="caution">
    <text evidence="2">The sequence shown here is derived from an EMBL/GenBank/DDBJ whole genome shotgun (WGS) entry which is preliminary data.</text>
</comment>
<evidence type="ECO:0000256" key="1">
    <source>
        <dbReference type="SAM" id="MobiDB-lite"/>
    </source>
</evidence>
<dbReference type="Proteomes" id="UP001437256">
    <property type="component" value="Unassembled WGS sequence"/>
</dbReference>
<reference evidence="2 3" key="1">
    <citation type="submission" date="2024-05" db="EMBL/GenBank/DDBJ databases">
        <title>A draft genome resource for the thread blight pathogen Marasmius tenuissimus strain MS-2.</title>
        <authorList>
            <person name="Yulfo-Soto G.E."/>
            <person name="Baruah I.K."/>
            <person name="Amoako-Attah I."/>
            <person name="Bukari Y."/>
            <person name="Meinhardt L.W."/>
            <person name="Bailey B.A."/>
            <person name="Cohen S.P."/>
        </authorList>
    </citation>
    <scope>NUCLEOTIDE SEQUENCE [LARGE SCALE GENOMIC DNA]</scope>
    <source>
        <strain evidence="2 3">MS-2</strain>
    </source>
</reference>
<dbReference type="Pfam" id="PF04177">
    <property type="entry name" value="TAP42"/>
    <property type="match status" value="1"/>
</dbReference>
<feature type="compositionally biased region" description="Basic and acidic residues" evidence="1">
    <location>
        <begin position="363"/>
        <end position="381"/>
    </location>
</feature>
<organism evidence="2 3">
    <name type="scientific">Marasmius tenuissimus</name>
    <dbReference type="NCBI Taxonomy" id="585030"/>
    <lineage>
        <taxon>Eukaryota</taxon>
        <taxon>Fungi</taxon>
        <taxon>Dikarya</taxon>
        <taxon>Basidiomycota</taxon>
        <taxon>Agaricomycotina</taxon>
        <taxon>Agaricomycetes</taxon>
        <taxon>Agaricomycetidae</taxon>
        <taxon>Agaricales</taxon>
        <taxon>Marasmiineae</taxon>
        <taxon>Marasmiaceae</taxon>
        <taxon>Marasmius</taxon>
    </lineage>
</organism>
<gene>
    <name evidence="2" type="primary">TAP42_1</name>
    <name evidence="2" type="ORF">AAF712_006561</name>
</gene>
<keyword evidence="3" id="KW-1185">Reference proteome</keyword>
<evidence type="ECO:0000313" key="2">
    <source>
        <dbReference type="EMBL" id="KAL0066518.1"/>
    </source>
</evidence>